<dbReference type="AlphaFoldDB" id="A0A0E3P894"/>
<organism evidence="2 3">
    <name type="scientific">Methanosarcina siciliae T4/M</name>
    <dbReference type="NCBI Taxonomy" id="1434120"/>
    <lineage>
        <taxon>Archaea</taxon>
        <taxon>Methanobacteriati</taxon>
        <taxon>Methanobacteriota</taxon>
        <taxon>Stenosarchaea group</taxon>
        <taxon>Methanomicrobia</taxon>
        <taxon>Methanosarcinales</taxon>
        <taxon>Methanosarcinaceae</taxon>
        <taxon>Methanosarcina</taxon>
    </lineage>
</organism>
<keyword evidence="3" id="KW-1185">Reference proteome</keyword>
<comment type="similarity">
    <text evidence="1">Belongs to the UPF0228 family.</text>
</comment>
<evidence type="ECO:0000256" key="1">
    <source>
        <dbReference type="ARBA" id="ARBA00009746"/>
    </source>
</evidence>
<evidence type="ECO:0000313" key="3">
    <source>
        <dbReference type="Proteomes" id="UP000033111"/>
    </source>
</evidence>
<sequence>MGKINTELAVFVVFLILVVLWGLFIKTPVDTEPTVNNELKACGIYVRFENGTSDSEVETILENYNMNVNYSIEYNNRNMADDYYIMLDKDERDVRRELSEGMKEEKKDWTVSSLSHVVRKGDSYVIAVSEQAVNDKTFLAILEKYDIRLKKSVWCYICFEMPDGTRYWIPEEDAIRIKNEFENNESVFSVHIDYIYDQ</sequence>
<protein>
    <submittedName>
        <fullName evidence="2">Uncharacterized protein</fullName>
    </submittedName>
</protein>
<dbReference type="PATRIC" id="fig|1434120.4.peg.4370"/>
<dbReference type="Pfam" id="PF05727">
    <property type="entry name" value="UPF0228"/>
    <property type="match status" value="1"/>
</dbReference>
<dbReference type="InterPro" id="IPR008887">
    <property type="entry name" value="UPF0228"/>
</dbReference>
<accession>A0A0E3P894</accession>
<dbReference type="EMBL" id="CP009506">
    <property type="protein sequence ID" value="AKB30092.1"/>
    <property type="molecule type" value="Genomic_DNA"/>
</dbReference>
<reference evidence="2 3" key="1">
    <citation type="submission" date="2014-07" db="EMBL/GenBank/DDBJ databases">
        <title>Methanogenic archaea and the global carbon cycle.</title>
        <authorList>
            <person name="Henriksen J.R."/>
            <person name="Luke J."/>
            <person name="Reinhart S."/>
            <person name="Benedict M.N."/>
            <person name="Youngblut N.D."/>
            <person name="Metcalf M.E."/>
            <person name="Whitaker R.J."/>
            <person name="Metcalf W.W."/>
        </authorList>
    </citation>
    <scope>NUCLEOTIDE SEQUENCE [LARGE SCALE GENOMIC DNA]</scope>
    <source>
        <strain evidence="2 3">T4/M</strain>
    </source>
</reference>
<name>A0A0E3P894_9EURY</name>
<proteinExistence type="inferred from homology"/>
<evidence type="ECO:0000313" key="2">
    <source>
        <dbReference type="EMBL" id="AKB30092.1"/>
    </source>
</evidence>
<dbReference type="HOGENOM" id="CLU_106567_0_0_2"/>
<dbReference type="OrthoDB" id="136726at2157"/>
<dbReference type="RefSeq" id="WP_048173828.1">
    <property type="nucleotide sequence ID" value="NZ_CP009506.1"/>
</dbReference>
<dbReference type="GeneID" id="24862287"/>
<gene>
    <name evidence="2" type="ORF">MSSIT_3373</name>
</gene>
<dbReference type="Proteomes" id="UP000033111">
    <property type="component" value="Chromosome"/>
</dbReference>
<dbReference type="KEGG" id="msw:MSSIT_3373"/>